<keyword evidence="7" id="KW-1185">Reference proteome</keyword>
<dbReference type="CDD" id="cd00590">
    <property type="entry name" value="RRM_SF"/>
    <property type="match status" value="1"/>
</dbReference>
<dbReference type="SUPFAM" id="SSF54928">
    <property type="entry name" value="RNA-binding domain, RBD"/>
    <property type="match status" value="1"/>
</dbReference>
<dbReference type="InterPro" id="IPR032710">
    <property type="entry name" value="NTF2-like_dom_sf"/>
</dbReference>
<comment type="caution">
    <text evidence="6">The sequence shown here is derived from an EMBL/GenBank/DDBJ whole genome shotgun (WGS) entry which is preliminary data.</text>
</comment>
<dbReference type="OrthoDB" id="1101287at2759"/>
<dbReference type="InterPro" id="IPR002075">
    <property type="entry name" value="NTF2_dom"/>
</dbReference>
<evidence type="ECO:0000313" key="6">
    <source>
        <dbReference type="EMBL" id="CAA7050911.1"/>
    </source>
</evidence>
<dbReference type="CDD" id="cd00780">
    <property type="entry name" value="NTF2"/>
    <property type="match status" value="2"/>
</dbReference>
<protein>
    <recommendedName>
        <fullName evidence="8">NTF2 domain-containing protein</fullName>
    </recommendedName>
</protein>
<organism evidence="6 7">
    <name type="scientific">Microthlaspi erraticum</name>
    <dbReference type="NCBI Taxonomy" id="1685480"/>
    <lineage>
        <taxon>Eukaryota</taxon>
        <taxon>Viridiplantae</taxon>
        <taxon>Streptophyta</taxon>
        <taxon>Embryophyta</taxon>
        <taxon>Tracheophyta</taxon>
        <taxon>Spermatophyta</taxon>
        <taxon>Magnoliopsida</taxon>
        <taxon>eudicotyledons</taxon>
        <taxon>Gunneridae</taxon>
        <taxon>Pentapetalae</taxon>
        <taxon>rosids</taxon>
        <taxon>malvids</taxon>
        <taxon>Brassicales</taxon>
        <taxon>Brassicaceae</taxon>
        <taxon>Coluteocarpeae</taxon>
        <taxon>Microthlaspi</taxon>
    </lineage>
</organism>
<dbReference type="InterPro" id="IPR000504">
    <property type="entry name" value="RRM_dom"/>
</dbReference>
<gene>
    <name evidence="6" type="ORF">MERR_LOCUS38146</name>
</gene>
<dbReference type="InterPro" id="IPR035979">
    <property type="entry name" value="RBD_domain_sf"/>
</dbReference>
<proteinExistence type="predicted"/>
<keyword evidence="1 2" id="KW-0694">RNA-binding</keyword>
<dbReference type="Gene3D" id="3.10.450.50">
    <property type="match status" value="2"/>
</dbReference>
<dbReference type="SUPFAM" id="SSF54427">
    <property type="entry name" value="NTF2-like"/>
    <property type="match status" value="2"/>
</dbReference>
<evidence type="ECO:0000256" key="2">
    <source>
        <dbReference type="PROSITE-ProRule" id="PRU00176"/>
    </source>
</evidence>
<feature type="domain" description="NTF2" evidence="5">
    <location>
        <begin position="14"/>
        <end position="132"/>
    </location>
</feature>
<dbReference type="PANTHER" id="PTHR10693:SF49">
    <property type="entry name" value="NUCLEAR TRANSPORT FACTOR 2 (NTF2) FAMILY PROTEIN WITH RNA BINDING (RRM-RBD-RNP MOTIFS) DOMAIN-CONTAINING PROTEIN"/>
    <property type="match status" value="1"/>
</dbReference>
<sequence>MDPTPPAPPSAKVVGDVFAKHYYHVSQNLPDELHRFYTDASKIGRTDDGVMRVSTLPDIGENLNVLSCGGFDSAVVTSVISQDSNGGSVVVHVSGYFTSKETVERRSFTQAFFLAPQEEPRGYIVSNDILRVDDKPLLPANNVIEDQNGSIQDDQVQHPPTRPSPKAVGDEFAKRYFHILQNVPELLDKIYQDNSQITRPVEGELMRTYTLSDIGEKLNMLLWGGFDSAEVTSVTSVDSQSEGVLVFVSGSYFTSTTRRERKFIQTFFLARQEAPNSYFVFTDIFNFVDIPEATDGRLVSREDSGLILEGPTVHVKSLPPAGRNNMAIRAAFKRFGQVKPDGIRIKNTGLGSYYHAFVEFTEANAAKRAIEASPVWIAGIKVVVKRLRGPDFFERQRIREEEEVNMLLQGDLSKQLGGTGDFDFWDWLKSMEMQSMLKGDRHYGDYSQSKVMEEHSKFLDEIQRKLEEGEEGKEENQN</sequence>
<dbReference type="GO" id="GO:0005829">
    <property type="term" value="C:cytosol"/>
    <property type="evidence" value="ECO:0007669"/>
    <property type="project" value="TreeGrafter"/>
</dbReference>
<evidence type="ECO:0008006" key="8">
    <source>
        <dbReference type="Google" id="ProtNLM"/>
    </source>
</evidence>
<dbReference type="EMBL" id="CACVBM020001462">
    <property type="protein sequence ID" value="CAA7050911.1"/>
    <property type="molecule type" value="Genomic_DNA"/>
</dbReference>
<evidence type="ECO:0000259" key="4">
    <source>
        <dbReference type="PROSITE" id="PS50102"/>
    </source>
</evidence>
<dbReference type="Gene3D" id="3.30.70.330">
    <property type="match status" value="1"/>
</dbReference>
<dbReference type="PROSITE" id="PS50102">
    <property type="entry name" value="RRM"/>
    <property type="match status" value="1"/>
</dbReference>
<evidence type="ECO:0000313" key="7">
    <source>
        <dbReference type="Proteomes" id="UP000467841"/>
    </source>
</evidence>
<dbReference type="AlphaFoldDB" id="A0A6D2KD15"/>
<accession>A0A6D2KD15</accession>
<reference evidence="6" key="1">
    <citation type="submission" date="2020-01" db="EMBL/GenBank/DDBJ databases">
        <authorList>
            <person name="Mishra B."/>
        </authorList>
    </citation>
    <scope>NUCLEOTIDE SEQUENCE [LARGE SCALE GENOMIC DNA]</scope>
</reference>
<dbReference type="PANTHER" id="PTHR10693">
    <property type="entry name" value="RAS GTPASE-ACTIVATING PROTEIN-BINDING PROTEIN"/>
    <property type="match status" value="1"/>
</dbReference>
<dbReference type="SMART" id="SM00360">
    <property type="entry name" value="RRM"/>
    <property type="match status" value="1"/>
</dbReference>
<dbReference type="InterPro" id="IPR012677">
    <property type="entry name" value="Nucleotide-bd_a/b_plait_sf"/>
</dbReference>
<feature type="region of interest" description="Disordered" evidence="3">
    <location>
        <begin position="146"/>
        <end position="165"/>
    </location>
</feature>
<name>A0A6D2KD15_9BRAS</name>
<dbReference type="Proteomes" id="UP000467841">
    <property type="component" value="Unassembled WGS sequence"/>
</dbReference>
<dbReference type="GO" id="GO:1990904">
    <property type="term" value="C:ribonucleoprotein complex"/>
    <property type="evidence" value="ECO:0007669"/>
    <property type="project" value="TreeGrafter"/>
</dbReference>
<dbReference type="PROSITE" id="PS50177">
    <property type="entry name" value="NTF2_DOMAIN"/>
    <property type="match status" value="2"/>
</dbReference>
<evidence type="ECO:0000256" key="3">
    <source>
        <dbReference type="SAM" id="MobiDB-lite"/>
    </source>
</evidence>
<feature type="domain" description="NTF2" evidence="5">
    <location>
        <begin position="168"/>
        <end position="287"/>
    </location>
</feature>
<dbReference type="GO" id="GO:0003729">
    <property type="term" value="F:mRNA binding"/>
    <property type="evidence" value="ECO:0007669"/>
    <property type="project" value="TreeGrafter"/>
</dbReference>
<evidence type="ECO:0000259" key="5">
    <source>
        <dbReference type="PROSITE" id="PS50177"/>
    </source>
</evidence>
<dbReference type="Pfam" id="PF02136">
    <property type="entry name" value="NTF2"/>
    <property type="match status" value="2"/>
</dbReference>
<dbReference type="InterPro" id="IPR039539">
    <property type="entry name" value="Ras_GTPase_bind_prot"/>
</dbReference>
<dbReference type="InterPro" id="IPR018222">
    <property type="entry name" value="Nuclear_transport_factor_2_euk"/>
</dbReference>
<feature type="domain" description="RRM" evidence="4">
    <location>
        <begin position="311"/>
        <end position="405"/>
    </location>
</feature>
<evidence type="ECO:0000256" key="1">
    <source>
        <dbReference type="ARBA" id="ARBA00022884"/>
    </source>
</evidence>